<feature type="coiled-coil region" evidence="1">
    <location>
        <begin position="36"/>
        <end position="116"/>
    </location>
</feature>
<name>A0ABY4S0J9_9BACL</name>
<keyword evidence="1" id="KW-0175">Coiled coil</keyword>
<dbReference type="EMBL" id="CP027059">
    <property type="protein sequence ID" value="UQZ87364.1"/>
    <property type="molecule type" value="Genomic_DNA"/>
</dbReference>
<reference evidence="3" key="1">
    <citation type="submission" date="2018-02" db="EMBL/GenBank/DDBJ databases">
        <authorList>
            <person name="Kim S.-K."/>
            <person name="Jung H.-I."/>
            <person name="Lee S.-W."/>
        </authorList>
    </citation>
    <scope>NUCLEOTIDE SEQUENCE</scope>
    <source>
        <strain evidence="3">SK3146</strain>
    </source>
</reference>
<dbReference type="Proteomes" id="UP001057134">
    <property type="component" value="Chromosome"/>
</dbReference>
<evidence type="ECO:0000256" key="2">
    <source>
        <dbReference type="SAM" id="Phobius"/>
    </source>
</evidence>
<keyword evidence="2" id="KW-0472">Membrane</keyword>
<protein>
    <submittedName>
        <fullName evidence="3">Uncharacterized protein</fullName>
    </submittedName>
</protein>
<evidence type="ECO:0000256" key="1">
    <source>
        <dbReference type="SAM" id="Coils"/>
    </source>
</evidence>
<sequence>MNQPWVYIVLIGLIIIVYAKIMPRTNGSKELQGPTIGEIEETMEHFAAELEEQNEALIRQLAETTREYDAQSAKLASKIDMLEKQSVHTGQEIARLSLANEELQKKLERITEWQQSVLQNAAAFPQPSGEAAAAVEEPQASHGMNIKKRYSELFSMYDQGKSSDYIAKKMGMNKGEVSLIIQLAKQEEQLNVQK</sequence>
<proteinExistence type="predicted"/>
<keyword evidence="2" id="KW-0812">Transmembrane</keyword>
<evidence type="ECO:0000313" key="4">
    <source>
        <dbReference type="Proteomes" id="UP001057134"/>
    </source>
</evidence>
<feature type="transmembrane region" description="Helical" evidence="2">
    <location>
        <begin position="6"/>
        <end position="22"/>
    </location>
</feature>
<gene>
    <name evidence="3" type="ORF">SK3146_06661</name>
</gene>
<reference evidence="3" key="2">
    <citation type="journal article" date="2021" name="J Anim Sci Technol">
        <title>Complete genome sequence of Paenibacillus konkukensis sp. nov. SK3146 as a potential probiotic strain.</title>
        <authorList>
            <person name="Jung H.I."/>
            <person name="Park S."/>
            <person name="Niu K.M."/>
            <person name="Lee S.W."/>
            <person name="Kothari D."/>
            <person name="Yi K.J."/>
            <person name="Kim S.K."/>
        </authorList>
    </citation>
    <scope>NUCLEOTIDE SEQUENCE</scope>
    <source>
        <strain evidence="3">SK3146</strain>
    </source>
</reference>
<keyword evidence="4" id="KW-1185">Reference proteome</keyword>
<evidence type="ECO:0000313" key="3">
    <source>
        <dbReference type="EMBL" id="UQZ87364.1"/>
    </source>
</evidence>
<accession>A0ABY4S0J9</accession>
<organism evidence="3 4">
    <name type="scientific">Paenibacillus konkukensis</name>
    <dbReference type="NCBI Taxonomy" id="2020716"/>
    <lineage>
        <taxon>Bacteria</taxon>
        <taxon>Bacillati</taxon>
        <taxon>Bacillota</taxon>
        <taxon>Bacilli</taxon>
        <taxon>Bacillales</taxon>
        <taxon>Paenibacillaceae</taxon>
        <taxon>Paenibacillus</taxon>
    </lineage>
</organism>
<keyword evidence="2" id="KW-1133">Transmembrane helix</keyword>